<evidence type="ECO:0008006" key="3">
    <source>
        <dbReference type="Google" id="ProtNLM"/>
    </source>
</evidence>
<comment type="caution">
    <text evidence="1">The sequence shown here is derived from an EMBL/GenBank/DDBJ whole genome shotgun (WGS) entry which is preliminary data.</text>
</comment>
<sequence>MTWDDALAIGLQLPGMEASTSYGTPALKVRGRLVTRLLTEDDSLVLLSVPPDERAVLIEIDSQVFHITPHYEGYPAVLARLATLESERLLPFLKRRWREVAPKRVVASYEEARVKSR</sequence>
<accession>A0ABT8A5V0</accession>
<gene>
    <name evidence="1" type="ORF">QWZ14_11580</name>
</gene>
<dbReference type="Proteomes" id="UP001529369">
    <property type="component" value="Unassembled WGS sequence"/>
</dbReference>
<dbReference type="RefSeq" id="WP_290316818.1">
    <property type="nucleotide sequence ID" value="NZ_JAUFPN010000127.1"/>
</dbReference>
<evidence type="ECO:0000313" key="2">
    <source>
        <dbReference type="Proteomes" id="UP001529369"/>
    </source>
</evidence>
<proteinExistence type="predicted"/>
<name>A0ABT8A5V0_9PROT</name>
<dbReference type="EMBL" id="JAUFPN010000127">
    <property type="protein sequence ID" value="MDN3565001.1"/>
    <property type="molecule type" value="Genomic_DNA"/>
</dbReference>
<protein>
    <recommendedName>
        <fullName evidence="3">MmcQ/YjbR family DNA-binding protein</fullName>
    </recommendedName>
</protein>
<reference evidence="2" key="1">
    <citation type="journal article" date="2019" name="Int. J. Syst. Evol. Microbiol.">
        <title>The Global Catalogue of Microorganisms (GCM) 10K type strain sequencing project: providing services to taxonomists for standard genome sequencing and annotation.</title>
        <authorList>
            <consortium name="The Broad Institute Genomics Platform"/>
            <consortium name="The Broad Institute Genome Sequencing Center for Infectious Disease"/>
            <person name="Wu L."/>
            <person name="Ma J."/>
        </authorList>
    </citation>
    <scope>NUCLEOTIDE SEQUENCE [LARGE SCALE GENOMIC DNA]</scope>
    <source>
        <strain evidence="2">CECT 7131</strain>
    </source>
</reference>
<keyword evidence="2" id="KW-1185">Reference proteome</keyword>
<evidence type="ECO:0000313" key="1">
    <source>
        <dbReference type="EMBL" id="MDN3565001.1"/>
    </source>
</evidence>
<organism evidence="1 2">
    <name type="scientific">Paeniroseomonas aquatica</name>
    <dbReference type="NCBI Taxonomy" id="373043"/>
    <lineage>
        <taxon>Bacteria</taxon>
        <taxon>Pseudomonadati</taxon>
        <taxon>Pseudomonadota</taxon>
        <taxon>Alphaproteobacteria</taxon>
        <taxon>Acetobacterales</taxon>
        <taxon>Acetobacteraceae</taxon>
        <taxon>Paeniroseomonas</taxon>
    </lineage>
</organism>